<evidence type="ECO:0000313" key="2">
    <source>
        <dbReference type="Proteomes" id="UP000649617"/>
    </source>
</evidence>
<keyword evidence="2" id="KW-1185">Reference proteome</keyword>
<comment type="caution">
    <text evidence="1">The sequence shown here is derived from an EMBL/GenBank/DDBJ whole genome shotgun (WGS) entry which is preliminary data.</text>
</comment>
<name>A0A812Y4G5_SYMPI</name>
<proteinExistence type="predicted"/>
<dbReference type="PANTHER" id="PTHR37948:SF1">
    <property type="entry name" value="BLL5189 PROTEIN"/>
    <property type="match status" value="1"/>
</dbReference>
<evidence type="ECO:0000313" key="1">
    <source>
        <dbReference type="EMBL" id="CAE7766740.1"/>
    </source>
</evidence>
<dbReference type="Proteomes" id="UP000649617">
    <property type="component" value="Unassembled WGS sequence"/>
</dbReference>
<accession>A0A812Y4G5</accession>
<reference evidence="1" key="1">
    <citation type="submission" date="2021-02" db="EMBL/GenBank/DDBJ databases">
        <authorList>
            <person name="Dougan E. K."/>
            <person name="Rhodes N."/>
            <person name="Thang M."/>
            <person name="Chan C."/>
        </authorList>
    </citation>
    <scope>NUCLEOTIDE SEQUENCE</scope>
</reference>
<dbReference type="EMBL" id="CAJNIZ010047360">
    <property type="protein sequence ID" value="CAE7766740.1"/>
    <property type="molecule type" value="Genomic_DNA"/>
</dbReference>
<gene>
    <name evidence="1" type="ORF">SPIL2461_LOCUS22500</name>
</gene>
<feature type="non-terminal residue" evidence="1">
    <location>
        <position position="144"/>
    </location>
</feature>
<dbReference type="PANTHER" id="PTHR37948">
    <property type="entry name" value="ZGC:113208"/>
    <property type="match status" value="1"/>
</dbReference>
<feature type="non-terminal residue" evidence="1">
    <location>
        <position position="1"/>
    </location>
</feature>
<dbReference type="OrthoDB" id="4850at2759"/>
<protein>
    <submittedName>
        <fullName evidence="1">Uncharacterized protein</fullName>
    </submittedName>
</protein>
<sequence>IFGGCYFNPRGGKPGIFGREVDIDYSEFPASWFRRVPENFYISRRYCAATNKYGVKSGQDQAAWESKGWIHQQDPRGWFQWYCRFYQGRRSSDDQRQVQRWKACAGFTGRWRNQLCSRINGSGRAFNDPSVAPVIRQTLLHWAY</sequence>
<organism evidence="1 2">
    <name type="scientific">Symbiodinium pilosum</name>
    <name type="common">Dinoflagellate</name>
    <dbReference type="NCBI Taxonomy" id="2952"/>
    <lineage>
        <taxon>Eukaryota</taxon>
        <taxon>Sar</taxon>
        <taxon>Alveolata</taxon>
        <taxon>Dinophyceae</taxon>
        <taxon>Suessiales</taxon>
        <taxon>Symbiodiniaceae</taxon>
        <taxon>Symbiodinium</taxon>
    </lineage>
</organism>
<dbReference type="AlphaFoldDB" id="A0A812Y4G5"/>